<evidence type="ECO:0000313" key="6">
    <source>
        <dbReference type="EMBL" id="VVP75040.1"/>
    </source>
</evidence>
<dbReference type="AlphaFoldDB" id="A0A5E7RN01"/>
<evidence type="ECO:0000256" key="3">
    <source>
        <dbReference type="ARBA" id="ARBA00023125"/>
    </source>
</evidence>
<dbReference type="PROSITE" id="PS50931">
    <property type="entry name" value="HTH_LYSR"/>
    <property type="match status" value="1"/>
</dbReference>
<dbReference type="PANTHER" id="PTHR30537">
    <property type="entry name" value="HTH-TYPE TRANSCRIPTIONAL REGULATOR"/>
    <property type="match status" value="1"/>
</dbReference>
<dbReference type="PRINTS" id="PR00039">
    <property type="entry name" value="HTHLYSR"/>
</dbReference>
<keyword evidence="4" id="KW-0804">Transcription</keyword>
<evidence type="ECO:0000313" key="7">
    <source>
        <dbReference type="Proteomes" id="UP000327191"/>
    </source>
</evidence>
<sequence>MDRSELGDLAAFMVVAQELSFTRAAARLATSQSSLSHTIRRLETRLGVRLLARTTRSMATTEAGERLLETLRPAFEEIDAKLKMLGELRQKPAGTIRITASKHAAEGILWPTISRLLPEYPEIKVEISTDAALTDIVTDRFDAGVRLGEYIDRDMIAVRIGPDLRMIVVGAPEYLSRHPAINTPHDLTHHACINVRLPSSGALYVWEFHGEGRDLNVRVDGPLIFNNMRLAQQAALEGFGLAFLFEDVVQEQLRTGQLVQVLDEWCPFFAGYHLYYPSRRQQSPAFTLLMEALRKNVADLSPAR</sequence>
<dbReference type="CDD" id="cd08474">
    <property type="entry name" value="PBP2_CrgA_like_5"/>
    <property type="match status" value="1"/>
</dbReference>
<organism evidence="6 7">
    <name type="scientific">Pseudomonas fluorescens</name>
    <dbReference type="NCBI Taxonomy" id="294"/>
    <lineage>
        <taxon>Bacteria</taxon>
        <taxon>Pseudomonadati</taxon>
        <taxon>Pseudomonadota</taxon>
        <taxon>Gammaproteobacteria</taxon>
        <taxon>Pseudomonadales</taxon>
        <taxon>Pseudomonadaceae</taxon>
        <taxon>Pseudomonas</taxon>
    </lineage>
</organism>
<dbReference type="GO" id="GO:0006351">
    <property type="term" value="P:DNA-templated transcription"/>
    <property type="evidence" value="ECO:0007669"/>
    <property type="project" value="TreeGrafter"/>
</dbReference>
<dbReference type="Gene3D" id="3.40.190.290">
    <property type="match status" value="1"/>
</dbReference>
<dbReference type="InterPro" id="IPR005119">
    <property type="entry name" value="LysR_subst-bd"/>
</dbReference>
<dbReference type="GO" id="GO:0003700">
    <property type="term" value="F:DNA-binding transcription factor activity"/>
    <property type="evidence" value="ECO:0007669"/>
    <property type="project" value="InterPro"/>
</dbReference>
<dbReference type="InterPro" id="IPR036388">
    <property type="entry name" value="WH-like_DNA-bd_sf"/>
</dbReference>
<keyword evidence="2" id="KW-0805">Transcription regulation</keyword>
<accession>A0A5E7RN01</accession>
<evidence type="ECO:0000259" key="5">
    <source>
        <dbReference type="PROSITE" id="PS50931"/>
    </source>
</evidence>
<comment type="similarity">
    <text evidence="1">Belongs to the LysR transcriptional regulatory family.</text>
</comment>
<dbReference type="FunFam" id="1.10.10.10:FF:000001">
    <property type="entry name" value="LysR family transcriptional regulator"/>
    <property type="match status" value="1"/>
</dbReference>
<dbReference type="SUPFAM" id="SSF46785">
    <property type="entry name" value="Winged helix' DNA-binding domain"/>
    <property type="match status" value="1"/>
</dbReference>
<dbReference type="PANTHER" id="PTHR30537:SF1">
    <property type="entry name" value="HTH-TYPE TRANSCRIPTIONAL REGULATOR PGRR"/>
    <property type="match status" value="1"/>
</dbReference>
<evidence type="ECO:0000256" key="4">
    <source>
        <dbReference type="ARBA" id="ARBA00023163"/>
    </source>
</evidence>
<keyword evidence="3" id="KW-0238">DNA-binding</keyword>
<evidence type="ECO:0000256" key="1">
    <source>
        <dbReference type="ARBA" id="ARBA00009437"/>
    </source>
</evidence>
<dbReference type="InterPro" id="IPR036390">
    <property type="entry name" value="WH_DNA-bd_sf"/>
</dbReference>
<dbReference type="Gene3D" id="1.10.10.10">
    <property type="entry name" value="Winged helix-like DNA-binding domain superfamily/Winged helix DNA-binding domain"/>
    <property type="match status" value="1"/>
</dbReference>
<dbReference type="GO" id="GO:0043565">
    <property type="term" value="F:sequence-specific DNA binding"/>
    <property type="evidence" value="ECO:0007669"/>
    <property type="project" value="TreeGrafter"/>
</dbReference>
<dbReference type="FunFam" id="3.40.190.290:FF:000012">
    <property type="entry name" value="Transcriptional regulator, LysR family"/>
    <property type="match status" value="1"/>
</dbReference>
<gene>
    <name evidence="6" type="primary">pgrR_3</name>
    <name evidence="6" type="ORF">PS938_00137</name>
</gene>
<dbReference type="Proteomes" id="UP000327191">
    <property type="component" value="Unassembled WGS sequence"/>
</dbReference>
<feature type="domain" description="HTH lysR-type" evidence="5">
    <location>
        <begin position="1"/>
        <end position="61"/>
    </location>
</feature>
<dbReference type="EMBL" id="CABVJE010000001">
    <property type="protein sequence ID" value="VVP75040.1"/>
    <property type="molecule type" value="Genomic_DNA"/>
</dbReference>
<evidence type="ECO:0000256" key="2">
    <source>
        <dbReference type="ARBA" id="ARBA00023015"/>
    </source>
</evidence>
<protein>
    <submittedName>
        <fullName evidence="6">HTH-type transcriptional regulator PgrR</fullName>
    </submittedName>
</protein>
<dbReference type="InterPro" id="IPR000847">
    <property type="entry name" value="LysR_HTH_N"/>
</dbReference>
<dbReference type="Pfam" id="PF03466">
    <property type="entry name" value="LysR_substrate"/>
    <property type="match status" value="1"/>
</dbReference>
<dbReference type="SUPFAM" id="SSF53850">
    <property type="entry name" value="Periplasmic binding protein-like II"/>
    <property type="match status" value="1"/>
</dbReference>
<dbReference type="RefSeq" id="WP_150671740.1">
    <property type="nucleotide sequence ID" value="NZ_CABVJE010000001.1"/>
</dbReference>
<proteinExistence type="inferred from homology"/>
<dbReference type="OrthoDB" id="9813056at2"/>
<name>A0A5E7RN01_PSEFL</name>
<dbReference type="InterPro" id="IPR058163">
    <property type="entry name" value="LysR-type_TF_proteobact-type"/>
</dbReference>
<reference evidence="6 7" key="1">
    <citation type="submission" date="2019-09" db="EMBL/GenBank/DDBJ databases">
        <authorList>
            <person name="Chandra G."/>
            <person name="Truman W A."/>
        </authorList>
    </citation>
    <scope>NUCLEOTIDE SEQUENCE [LARGE SCALE GENOMIC DNA]</scope>
    <source>
        <strain evidence="6">PS938</strain>
    </source>
</reference>
<dbReference type="Pfam" id="PF00126">
    <property type="entry name" value="HTH_1"/>
    <property type="match status" value="1"/>
</dbReference>